<evidence type="ECO:0000313" key="8">
    <source>
        <dbReference type="Proteomes" id="UP000249169"/>
    </source>
</evidence>
<dbReference type="GO" id="GO:0015562">
    <property type="term" value="F:efflux transmembrane transporter activity"/>
    <property type="evidence" value="ECO:0007669"/>
    <property type="project" value="TreeGrafter"/>
</dbReference>
<dbReference type="FunFam" id="2.40.30.170:FF:000010">
    <property type="entry name" value="Efflux RND transporter periplasmic adaptor subunit"/>
    <property type="match status" value="1"/>
</dbReference>
<evidence type="ECO:0000256" key="2">
    <source>
        <dbReference type="SAM" id="Coils"/>
    </source>
</evidence>
<feature type="compositionally biased region" description="Acidic residues" evidence="3">
    <location>
        <begin position="374"/>
        <end position="386"/>
    </location>
</feature>
<evidence type="ECO:0000259" key="5">
    <source>
        <dbReference type="Pfam" id="PF25954"/>
    </source>
</evidence>
<feature type="domain" description="YknX-like C-terminal permuted SH3-like" evidence="6">
    <location>
        <begin position="307"/>
        <end position="362"/>
    </location>
</feature>
<name>A0A328CB33_9DELT</name>
<organism evidence="7 8">
    <name type="scientific">Lujinxingia litoralis</name>
    <dbReference type="NCBI Taxonomy" id="2211119"/>
    <lineage>
        <taxon>Bacteria</taxon>
        <taxon>Deltaproteobacteria</taxon>
        <taxon>Bradymonadales</taxon>
        <taxon>Lujinxingiaceae</taxon>
        <taxon>Lujinxingia</taxon>
    </lineage>
</organism>
<dbReference type="InterPro" id="IPR006143">
    <property type="entry name" value="RND_pump_MFP"/>
</dbReference>
<sequence length="404" mass="44141">MSDLMMPSQSSKTSSRRRWPASLAMLGMVGWIALSTSACKPPADEAEAPAEKVEERAAPVRVTHATETTMPRRATYSGTLEAWEVAQITGNQGTRIEQVRVQEGDRVRRGQVVARMDDVSLRQAAVELRTAKTELDRAKRLVDIGAVARQQLEQAQAAYDTINTNMELLRSNTVLTSPISGVVTHRYFVAGEQFVAGAQAPAILTIQQMDPLKVVIDVAERYYPQVQTGMKATVQLDTYPGEDFVGEVSRINPTIQPDSRTFRVEIKLDNEEGRLSPGMSARASLELGEVEGLFVVRSALQTQPGRDDPFVWVVQEGKAHRAFVKVGERFEDQQLVTSGLSLSDRVVIEGMSRLNEGTQVSVVDDKGQPQGDSEAPEAEVVEEPTEADVRAEEGAAPAQPGQKG</sequence>
<evidence type="ECO:0000259" key="6">
    <source>
        <dbReference type="Pfam" id="PF25989"/>
    </source>
</evidence>
<dbReference type="Pfam" id="PF25989">
    <property type="entry name" value="YknX_C"/>
    <property type="match status" value="1"/>
</dbReference>
<feature type="region of interest" description="Disordered" evidence="3">
    <location>
        <begin position="362"/>
        <end position="404"/>
    </location>
</feature>
<gene>
    <name evidence="7" type="ORF">DL240_04055</name>
</gene>
<dbReference type="AlphaFoldDB" id="A0A328CB33"/>
<dbReference type="Pfam" id="PF25954">
    <property type="entry name" value="Beta-barrel_RND_2"/>
    <property type="match status" value="1"/>
</dbReference>
<keyword evidence="8" id="KW-1185">Reference proteome</keyword>
<dbReference type="InterPro" id="IPR058792">
    <property type="entry name" value="Beta-barrel_RND_2"/>
</dbReference>
<dbReference type="NCBIfam" id="TIGR01730">
    <property type="entry name" value="RND_mfp"/>
    <property type="match status" value="1"/>
</dbReference>
<accession>A0A328CB33</accession>
<comment type="similarity">
    <text evidence="1">Belongs to the membrane fusion protein (MFP) (TC 8.A.1) family.</text>
</comment>
<dbReference type="Gene3D" id="2.40.50.100">
    <property type="match status" value="1"/>
</dbReference>
<dbReference type="InterPro" id="IPR058637">
    <property type="entry name" value="YknX-like_C"/>
</dbReference>
<evidence type="ECO:0000313" key="7">
    <source>
        <dbReference type="EMBL" id="RAL25392.1"/>
    </source>
</evidence>
<dbReference type="InterPro" id="IPR058625">
    <property type="entry name" value="MdtA-like_BSH"/>
</dbReference>
<evidence type="ECO:0000259" key="4">
    <source>
        <dbReference type="Pfam" id="PF25917"/>
    </source>
</evidence>
<dbReference type="Gene3D" id="2.40.420.20">
    <property type="match status" value="1"/>
</dbReference>
<comment type="caution">
    <text evidence="7">The sequence shown here is derived from an EMBL/GenBank/DDBJ whole genome shotgun (WGS) entry which is preliminary data.</text>
</comment>
<protein>
    <submittedName>
        <fullName evidence="7">Efflux transporter periplasmic adaptor subunit</fullName>
    </submittedName>
</protein>
<keyword evidence="2" id="KW-0175">Coiled coil</keyword>
<dbReference type="Pfam" id="PF25917">
    <property type="entry name" value="BSH_RND"/>
    <property type="match status" value="1"/>
</dbReference>
<dbReference type="PANTHER" id="PTHR30469">
    <property type="entry name" value="MULTIDRUG RESISTANCE PROTEIN MDTA"/>
    <property type="match status" value="1"/>
</dbReference>
<dbReference type="Proteomes" id="UP000249169">
    <property type="component" value="Unassembled WGS sequence"/>
</dbReference>
<dbReference type="EMBL" id="QHKO01000001">
    <property type="protein sequence ID" value="RAL25392.1"/>
    <property type="molecule type" value="Genomic_DNA"/>
</dbReference>
<evidence type="ECO:0000256" key="1">
    <source>
        <dbReference type="ARBA" id="ARBA00009477"/>
    </source>
</evidence>
<evidence type="ECO:0000256" key="3">
    <source>
        <dbReference type="SAM" id="MobiDB-lite"/>
    </source>
</evidence>
<dbReference type="GO" id="GO:1990281">
    <property type="term" value="C:efflux pump complex"/>
    <property type="evidence" value="ECO:0007669"/>
    <property type="project" value="TreeGrafter"/>
</dbReference>
<dbReference type="Gene3D" id="1.10.287.470">
    <property type="entry name" value="Helix hairpin bin"/>
    <property type="match status" value="1"/>
</dbReference>
<reference evidence="7 8" key="1">
    <citation type="submission" date="2018-05" db="EMBL/GenBank/DDBJ databases">
        <title>Lujinxingia marina gen. nov. sp. nov., a new facultative anaerobic member of the class Deltaproteobacteria, and proposal of Lujinxingaceae fam. nov.</title>
        <authorList>
            <person name="Li C.-M."/>
        </authorList>
    </citation>
    <scope>NUCLEOTIDE SEQUENCE [LARGE SCALE GENOMIC DNA]</scope>
    <source>
        <strain evidence="7 8">B210</strain>
    </source>
</reference>
<feature type="domain" description="CusB-like beta-barrel" evidence="5">
    <location>
        <begin position="214"/>
        <end position="286"/>
    </location>
</feature>
<feature type="coiled-coil region" evidence="2">
    <location>
        <begin position="121"/>
        <end position="172"/>
    </location>
</feature>
<feature type="domain" description="Multidrug resistance protein MdtA-like barrel-sandwich hybrid" evidence="4">
    <location>
        <begin position="86"/>
        <end position="205"/>
    </location>
</feature>
<dbReference type="SUPFAM" id="SSF111369">
    <property type="entry name" value="HlyD-like secretion proteins"/>
    <property type="match status" value="1"/>
</dbReference>
<proteinExistence type="inferred from homology"/>
<dbReference type="Gene3D" id="2.40.30.170">
    <property type="match status" value="1"/>
</dbReference>